<proteinExistence type="predicted"/>
<organism evidence="2 3">
    <name type="scientific">Streptomyces cremeus</name>
    <dbReference type="NCBI Taxonomy" id="66881"/>
    <lineage>
        <taxon>Bacteria</taxon>
        <taxon>Bacillati</taxon>
        <taxon>Actinomycetota</taxon>
        <taxon>Actinomycetes</taxon>
        <taxon>Kitasatosporales</taxon>
        <taxon>Streptomycetaceae</taxon>
        <taxon>Streptomyces</taxon>
    </lineage>
</organism>
<protein>
    <submittedName>
        <fullName evidence="2">I78 family peptidase inhibitor</fullName>
    </submittedName>
</protein>
<dbReference type="Pfam" id="PF11720">
    <property type="entry name" value="Inhibitor_I78"/>
    <property type="match status" value="1"/>
</dbReference>
<dbReference type="EMBL" id="JBHMCR010000006">
    <property type="protein sequence ID" value="MFB9521044.1"/>
    <property type="molecule type" value="Genomic_DNA"/>
</dbReference>
<evidence type="ECO:0000313" key="3">
    <source>
        <dbReference type="Proteomes" id="UP001589718"/>
    </source>
</evidence>
<sequence>MHSSHLKTLVTAAALAATFFAPAGESHAAGSCACGPAQPAVAVAPDYDRWIGKTLVRDGDTDPAGVPADRLVHERDIPRPYRIVKPGTFLTQEYRPDRLNVHVDDADRITRVTVG</sequence>
<dbReference type="InterPro" id="IPR021719">
    <property type="entry name" value="Prot_inh_I78"/>
</dbReference>
<dbReference type="PANTHER" id="PTHR39600">
    <property type="entry name" value="PEPTIDASE INHIBITOR I78 FAMILY PROTEIN"/>
    <property type="match status" value="1"/>
</dbReference>
<gene>
    <name evidence="2" type="ORF">ACFFTU_13895</name>
</gene>
<reference evidence="2 3" key="1">
    <citation type="submission" date="2024-09" db="EMBL/GenBank/DDBJ databases">
        <authorList>
            <person name="Sun Q."/>
            <person name="Mori K."/>
        </authorList>
    </citation>
    <scope>NUCLEOTIDE SEQUENCE [LARGE SCALE GENOMIC DNA]</scope>
    <source>
        <strain evidence="2 3">JCM 4362</strain>
    </source>
</reference>
<dbReference type="RefSeq" id="WP_345223156.1">
    <property type="nucleotide sequence ID" value="NZ_BAAAXE010000013.1"/>
</dbReference>
<name>A0ABV5PCV4_STRCM</name>
<keyword evidence="3" id="KW-1185">Reference proteome</keyword>
<dbReference type="Proteomes" id="UP001589718">
    <property type="component" value="Unassembled WGS sequence"/>
</dbReference>
<dbReference type="PANTHER" id="PTHR39600:SF1">
    <property type="entry name" value="PEPTIDASE INHIBITOR I78 FAMILY PROTEIN"/>
    <property type="match status" value="1"/>
</dbReference>
<dbReference type="Gene3D" id="3.30.10.10">
    <property type="entry name" value="Trypsin Inhibitor V, subunit A"/>
    <property type="match status" value="1"/>
</dbReference>
<comment type="caution">
    <text evidence="2">The sequence shown here is derived from an EMBL/GenBank/DDBJ whole genome shotgun (WGS) entry which is preliminary data.</text>
</comment>
<feature type="signal peptide" evidence="1">
    <location>
        <begin position="1"/>
        <end position="23"/>
    </location>
</feature>
<evidence type="ECO:0000256" key="1">
    <source>
        <dbReference type="SAM" id="SignalP"/>
    </source>
</evidence>
<feature type="chain" id="PRO_5045769085" evidence="1">
    <location>
        <begin position="24"/>
        <end position="115"/>
    </location>
</feature>
<keyword evidence="1" id="KW-0732">Signal</keyword>
<evidence type="ECO:0000313" key="2">
    <source>
        <dbReference type="EMBL" id="MFB9521044.1"/>
    </source>
</evidence>
<accession>A0ABV5PCV4</accession>